<evidence type="ECO:0000313" key="1">
    <source>
        <dbReference type="EMBL" id="CAH0368602.1"/>
    </source>
</evidence>
<organism evidence="1 2">
    <name type="scientific">Pelagomonas calceolata</name>
    <dbReference type="NCBI Taxonomy" id="35677"/>
    <lineage>
        <taxon>Eukaryota</taxon>
        <taxon>Sar</taxon>
        <taxon>Stramenopiles</taxon>
        <taxon>Ochrophyta</taxon>
        <taxon>Pelagophyceae</taxon>
        <taxon>Pelagomonadales</taxon>
        <taxon>Pelagomonadaceae</taxon>
        <taxon>Pelagomonas</taxon>
    </lineage>
</organism>
<name>A0A8J2WUB4_9STRA</name>
<accession>A0A8J2WUB4</accession>
<protein>
    <submittedName>
        <fullName evidence="1">Uncharacterized protein</fullName>
    </submittedName>
</protein>
<gene>
    <name evidence="1" type="ORF">PECAL_2P16730</name>
</gene>
<dbReference type="EMBL" id="CAKKNE010000002">
    <property type="protein sequence ID" value="CAH0368602.1"/>
    <property type="molecule type" value="Genomic_DNA"/>
</dbReference>
<evidence type="ECO:0000313" key="2">
    <source>
        <dbReference type="Proteomes" id="UP000789595"/>
    </source>
</evidence>
<dbReference type="Proteomes" id="UP000789595">
    <property type="component" value="Unassembled WGS sequence"/>
</dbReference>
<comment type="caution">
    <text evidence="1">The sequence shown here is derived from an EMBL/GenBank/DDBJ whole genome shotgun (WGS) entry which is preliminary data.</text>
</comment>
<keyword evidence="2" id="KW-1185">Reference proteome</keyword>
<proteinExistence type="predicted"/>
<dbReference type="AlphaFoldDB" id="A0A8J2WUB4"/>
<sequence length="444" mass="49168">MWALLLLATRTTSQEHITARAVEQRGLSLYDVPCAETEGKHTCACQIRCEAPSQKRCQKGLSVCSRVNGCEYVVTNPSGEWATLKRRPTPAELDRVNFAGKKLTQAELDASRSSLEAEGLVARRNYTGGFAAALKRAQPSKHTYHTNSYCGTSYESVHDATVALVALSYRTPATLRNSMLSWRDSGLLSFVDERILMLNDPAPSEVALGLKHGFEVLLPSDVQKRIGPQMPRQVKREVLTIGAAFAAACAVSTSTHVLFLEKDFAVAPGATLDEVASELAAAVVAAKRGAAVVRLRSIQDQGCGTFRRCQDNRNMPQWNGRTTFERRRNWWSFYCRDFQNNRVADCASYAGSSMRCFSAWDSNWSLNAVLVDRVRALEEKWAYKRGRTNGRFRAPGTSLAAYGASTWQKQDGFEVGMLKDDWGRTDMPICLSTRGLFAHVEVDG</sequence>
<reference evidence="1" key="1">
    <citation type="submission" date="2021-11" db="EMBL/GenBank/DDBJ databases">
        <authorList>
            <consortium name="Genoscope - CEA"/>
            <person name="William W."/>
        </authorList>
    </citation>
    <scope>NUCLEOTIDE SEQUENCE</scope>
</reference>
<dbReference type="OrthoDB" id="192165at2759"/>